<gene>
    <name evidence="1" type="ORF">FA13DRAFT_1803755</name>
</gene>
<protein>
    <submittedName>
        <fullName evidence="1">Uncharacterized protein</fullName>
    </submittedName>
</protein>
<dbReference type="AlphaFoldDB" id="A0A4Y7SC03"/>
<sequence length="155" mass="17028">MKRDQLGFLDYVVNLPYTQEQLPFSVEDNVRSQRASSSSNALSEYVISFNVFANPIQEGKHGTMLENHRQPLQSLLGDASLAPWVSRLRGWATQTWPGEGITTIIEGRFKIGPDGASAAVLCLLGYSPQARNGHRFEILSSISTPLSVPDDPGLQ</sequence>
<dbReference type="EMBL" id="QPFP01000265">
    <property type="protein sequence ID" value="TEB18375.1"/>
    <property type="molecule type" value="Genomic_DNA"/>
</dbReference>
<accession>A0A4Y7SC03</accession>
<name>A0A4Y7SC03_COPMI</name>
<comment type="caution">
    <text evidence="1">The sequence shown here is derived from an EMBL/GenBank/DDBJ whole genome shotgun (WGS) entry which is preliminary data.</text>
</comment>
<organism evidence="1 2">
    <name type="scientific">Coprinellus micaceus</name>
    <name type="common">Glistening ink-cap mushroom</name>
    <name type="synonym">Coprinus micaceus</name>
    <dbReference type="NCBI Taxonomy" id="71717"/>
    <lineage>
        <taxon>Eukaryota</taxon>
        <taxon>Fungi</taxon>
        <taxon>Dikarya</taxon>
        <taxon>Basidiomycota</taxon>
        <taxon>Agaricomycotina</taxon>
        <taxon>Agaricomycetes</taxon>
        <taxon>Agaricomycetidae</taxon>
        <taxon>Agaricales</taxon>
        <taxon>Agaricineae</taxon>
        <taxon>Psathyrellaceae</taxon>
        <taxon>Coprinellus</taxon>
    </lineage>
</organism>
<proteinExistence type="predicted"/>
<dbReference type="Proteomes" id="UP000298030">
    <property type="component" value="Unassembled WGS sequence"/>
</dbReference>
<evidence type="ECO:0000313" key="1">
    <source>
        <dbReference type="EMBL" id="TEB18375.1"/>
    </source>
</evidence>
<keyword evidence="2" id="KW-1185">Reference proteome</keyword>
<evidence type="ECO:0000313" key="2">
    <source>
        <dbReference type="Proteomes" id="UP000298030"/>
    </source>
</evidence>
<reference evidence="1 2" key="1">
    <citation type="journal article" date="2019" name="Nat. Ecol. Evol.">
        <title>Megaphylogeny resolves global patterns of mushroom evolution.</title>
        <authorList>
            <person name="Varga T."/>
            <person name="Krizsan K."/>
            <person name="Foldi C."/>
            <person name="Dima B."/>
            <person name="Sanchez-Garcia M."/>
            <person name="Sanchez-Ramirez S."/>
            <person name="Szollosi G.J."/>
            <person name="Szarkandi J.G."/>
            <person name="Papp V."/>
            <person name="Albert L."/>
            <person name="Andreopoulos W."/>
            <person name="Angelini C."/>
            <person name="Antonin V."/>
            <person name="Barry K.W."/>
            <person name="Bougher N.L."/>
            <person name="Buchanan P."/>
            <person name="Buyck B."/>
            <person name="Bense V."/>
            <person name="Catcheside P."/>
            <person name="Chovatia M."/>
            <person name="Cooper J."/>
            <person name="Damon W."/>
            <person name="Desjardin D."/>
            <person name="Finy P."/>
            <person name="Geml J."/>
            <person name="Haridas S."/>
            <person name="Hughes K."/>
            <person name="Justo A."/>
            <person name="Karasinski D."/>
            <person name="Kautmanova I."/>
            <person name="Kiss B."/>
            <person name="Kocsube S."/>
            <person name="Kotiranta H."/>
            <person name="LaButti K.M."/>
            <person name="Lechner B.E."/>
            <person name="Liimatainen K."/>
            <person name="Lipzen A."/>
            <person name="Lukacs Z."/>
            <person name="Mihaltcheva S."/>
            <person name="Morgado L.N."/>
            <person name="Niskanen T."/>
            <person name="Noordeloos M.E."/>
            <person name="Ohm R.A."/>
            <person name="Ortiz-Santana B."/>
            <person name="Ovrebo C."/>
            <person name="Racz N."/>
            <person name="Riley R."/>
            <person name="Savchenko A."/>
            <person name="Shiryaev A."/>
            <person name="Soop K."/>
            <person name="Spirin V."/>
            <person name="Szebenyi C."/>
            <person name="Tomsovsky M."/>
            <person name="Tulloss R.E."/>
            <person name="Uehling J."/>
            <person name="Grigoriev I.V."/>
            <person name="Vagvolgyi C."/>
            <person name="Papp T."/>
            <person name="Martin F.M."/>
            <person name="Miettinen O."/>
            <person name="Hibbett D.S."/>
            <person name="Nagy L.G."/>
        </authorList>
    </citation>
    <scope>NUCLEOTIDE SEQUENCE [LARGE SCALE GENOMIC DNA]</scope>
    <source>
        <strain evidence="1 2">FP101781</strain>
    </source>
</reference>